<gene>
    <name evidence="13" type="ORF">DDE83_002948</name>
</gene>
<dbReference type="GO" id="GO:0031124">
    <property type="term" value="P:mRNA 3'-end processing"/>
    <property type="evidence" value="ECO:0007669"/>
    <property type="project" value="InterPro"/>
</dbReference>
<dbReference type="InterPro" id="IPR012677">
    <property type="entry name" value="Nucleotide-bd_a/b_plait_sf"/>
</dbReference>
<evidence type="ECO:0000256" key="9">
    <source>
        <dbReference type="PROSITE-ProRule" id="PRU00176"/>
    </source>
</evidence>
<feature type="compositionally biased region" description="Polar residues" evidence="11">
    <location>
        <begin position="765"/>
        <end position="775"/>
    </location>
</feature>
<accession>A0A364N8N1</accession>
<organism evidence="13 14">
    <name type="scientific">Stemphylium lycopersici</name>
    <name type="common">Tomato gray leaf spot disease fungus</name>
    <name type="synonym">Thyrospora lycopersici</name>
    <dbReference type="NCBI Taxonomy" id="183478"/>
    <lineage>
        <taxon>Eukaryota</taxon>
        <taxon>Fungi</taxon>
        <taxon>Dikarya</taxon>
        <taxon>Ascomycota</taxon>
        <taxon>Pezizomycotina</taxon>
        <taxon>Dothideomycetes</taxon>
        <taxon>Pleosporomycetidae</taxon>
        <taxon>Pleosporales</taxon>
        <taxon>Pleosporineae</taxon>
        <taxon>Pleosporaceae</taxon>
        <taxon>Stemphylium</taxon>
    </lineage>
</organism>
<evidence type="ECO:0000256" key="1">
    <source>
        <dbReference type="ARBA" id="ARBA00001935"/>
    </source>
</evidence>
<sequence>MPAELATDPTPRSAKSVSSHPLAPLSASELQNAAAIIKASWPAHTDLHFKVVTLQEPPKVEVLRYLEAEHGDKPLPSISRKAFINYYIRNTSKFHEAIVDLTSGSVERNVLLGPFVHANGDGDEIVAIEKVALADEKVQAEIAKLELPEGTVVISDPWIYGSDGIGDEERLYQCFLYLRDPMNSSEADSNHYAMPLPISPVVSTETMQVIRVDLLPTGADNTIKPVEKYKIQPPNEYIPEAQNLRTDLKPLNVVQPEGASFQVQEQGTSNVISWQKWQFRVGFNQREGMVLYDVRYDHRSLFYRLSLSDMNIPYADPRHPYFKKSAFDLGDAGAGIMANNLKLGCDCLGSIYYLSSVLSDDKGGVIEMPNVVCVHEQDAGIGFKHTNYRTGRAVVARSRELVLQSIITVSNYEYILAFIFNQAGEVTYEVRATGILSTQPIDEGVEVPFGTVVHPGVLAVHHQHIFSLRVDPMIDGYDNRLVYDEAFAMPRSEWNPHGTGYYVQETIVEKSGGYDIAYENNQTFKIQNANVRNPVNGKPVAYKIQAPPFQKILSDKESFNYKRAEFSDHNIYVVKHKDGELYAGGTYTNQSRGGTGVRSWSERNDDVKDTDLVVIEDFPVMPCEILQIHMKPVNFFDKNPALDVPPSDQAFNKSTLLSEQHQQPSVTATVGEDGQCCAPKMAKLLNHHCETPHVQHSSGTEELIVETLGRVGQVNNFRLVYDKETGRPKGFGFAEFADADAAASAVRNLNDYDLMGRKLRVDWSNESGSGDNAPSNRDHNAQPAVGMNGQPPAVPPPAQQSNTLGPLPPGVELPPNLTCPDAISRTLSTLPPDQLLDILSQMKGLVMTDPAKATELLRQAPQLAYAIFQSLLLLQLVDPQILTSLVETSAAPAPAAQAPPVQQVQQPPQVARPAVNYAGYPPQVAPTPPQPQAPAAQPYAQPAPQQQQAPAMDQQALYAQVMALSPQQIDQLTPEYRAQIMQIRQMLMGGGRP</sequence>
<keyword evidence="9" id="KW-0694">RNA-binding</keyword>
<dbReference type="OrthoDB" id="5379943at2759"/>
<dbReference type="Pfam" id="PF00076">
    <property type="entry name" value="RRM_1"/>
    <property type="match status" value="1"/>
</dbReference>
<name>A0A364N8N1_STELY</name>
<dbReference type="PANTHER" id="PTHR10638:SF33">
    <property type="entry name" value="AMINE OXIDASE"/>
    <property type="match status" value="1"/>
</dbReference>
<keyword evidence="5 10" id="KW-0560">Oxidoreductase</keyword>
<evidence type="ECO:0000256" key="5">
    <source>
        <dbReference type="ARBA" id="ARBA00023002"/>
    </source>
</evidence>
<evidence type="ECO:0000256" key="8">
    <source>
        <dbReference type="PIRSR" id="PIRSR600269-51"/>
    </source>
</evidence>
<evidence type="ECO:0000256" key="11">
    <source>
        <dbReference type="SAM" id="MobiDB-lite"/>
    </source>
</evidence>
<keyword evidence="14" id="KW-1185">Reference proteome</keyword>
<dbReference type="InterPro" id="IPR038192">
    <property type="entry name" value="CSTF_C_sf"/>
</dbReference>
<dbReference type="GO" id="GO:0005507">
    <property type="term" value="F:copper ion binding"/>
    <property type="evidence" value="ECO:0007669"/>
    <property type="project" value="InterPro"/>
</dbReference>
<feature type="compositionally biased region" description="Pro residues" evidence="11">
    <location>
        <begin position="923"/>
        <end position="932"/>
    </location>
</feature>
<feature type="region of interest" description="Disordered" evidence="11">
    <location>
        <begin position="1"/>
        <end position="20"/>
    </location>
</feature>
<dbReference type="InterPro" id="IPR016182">
    <property type="entry name" value="Cu_amine_oxidase_N-reg"/>
</dbReference>
<evidence type="ECO:0000256" key="6">
    <source>
        <dbReference type="ARBA" id="ARBA00023008"/>
    </source>
</evidence>
<dbReference type="Pfam" id="PF02727">
    <property type="entry name" value="Cu_amine_oxidN2"/>
    <property type="match status" value="1"/>
</dbReference>
<dbReference type="Gene3D" id="3.30.70.330">
    <property type="match status" value="1"/>
</dbReference>
<dbReference type="SMART" id="SM00360">
    <property type="entry name" value="RRM"/>
    <property type="match status" value="1"/>
</dbReference>
<dbReference type="InterPro" id="IPR035979">
    <property type="entry name" value="RBD_domain_sf"/>
</dbReference>
<dbReference type="PROSITE" id="PS50102">
    <property type="entry name" value="RRM"/>
    <property type="match status" value="1"/>
</dbReference>
<keyword evidence="3 10" id="KW-0479">Metal-binding</keyword>
<evidence type="ECO:0000256" key="2">
    <source>
        <dbReference type="ARBA" id="ARBA00007983"/>
    </source>
</evidence>
<evidence type="ECO:0000259" key="12">
    <source>
        <dbReference type="PROSITE" id="PS50102"/>
    </source>
</evidence>
<dbReference type="InterPro" id="IPR000504">
    <property type="entry name" value="RRM_dom"/>
</dbReference>
<protein>
    <recommendedName>
        <fullName evidence="10">Amine oxidase</fullName>
        <ecNumber evidence="10">1.4.3.-</ecNumber>
    </recommendedName>
</protein>
<dbReference type="SUPFAM" id="SSF54928">
    <property type="entry name" value="RNA-binding domain, RBD"/>
    <property type="match status" value="1"/>
</dbReference>
<evidence type="ECO:0000256" key="7">
    <source>
        <dbReference type="PIRSR" id="PIRSR600269-50"/>
    </source>
</evidence>
<dbReference type="GO" id="GO:0048038">
    <property type="term" value="F:quinone binding"/>
    <property type="evidence" value="ECO:0007669"/>
    <property type="project" value="InterPro"/>
</dbReference>
<proteinExistence type="inferred from homology"/>
<dbReference type="Gene3D" id="1.25.40.630">
    <property type="match status" value="1"/>
</dbReference>
<feature type="region of interest" description="Disordered" evidence="11">
    <location>
        <begin position="915"/>
        <end position="952"/>
    </location>
</feature>
<dbReference type="InterPro" id="IPR026896">
    <property type="entry name" value="CSTF_C"/>
</dbReference>
<dbReference type="InterPro" id="IPR015798">
    <property type="entry name" value="Cu_amine_oxidase_C"/>
</dbReference>
<comment type="similarity">
    <text evidence="2 10">Belongs to the copper/topaquinone oxidase family.</text>
</comment>
<dbReference type="InterPro" id="IPR015800">
    <property type="entry name" value="Cu_amine_oxidase_N2"/>
</dbReference>
<dbReference type="Pfam" id="PF14304">
    <property type="entry name" value="CSTF_C"/>
    <property type="match status" value="1"/>
</dbReference>
<reference evidence="14" key="1">
    <citation type="submission" date="2018-05" db="EMBL/GenBank/DDBJ databases">
        <title>Draft genome sequence of Stemphylium lycopersici strain CIDEFI 213.</title>
        <authorList>
            <person name="Medina R."/>
            <person name="Franco M.E.E."/>
            <person name="Lucentini C.G."/>
            <person name="Saparrat M.C.N."/>
            <person name="Balatti P.A."/>
        </authorList>
    </citation>
    <scope>NUCLEOTIDE SEQUENCE [LARGE SCALE GENOMIC DNA]</scope>
    <source>
        <strain evidence="14">CIDEFI 213</strain>
    </source>
</reference>
<dbReference type="InterPro" id="IPR025742">
    <property type="entry name" value="CSTF2_hinge"/>
</dbReference>
<dbReference type="Gene3D" id="1.10.20.70">
    <property type="entry name" value="Transcription termination and cleavage factor, C-terminal domain"/>
    <property type="match status" value="1"/>
</dbReference>
<feature type="active site" description="Proton acceptor" evidence="7">
    <location>
        <position position="328"/>
    </location>
</feature>
<comment type="PTM">
    <text evidence="8 10">Topaquinone (TPQ) is generated by copper-dependent autoxidation of a specific tyrosyl residue.</text>
</comment>
<comment type="cofactor">
    <cofactor evidence="10">
        <name>Cu cation</name>
        <dbReference type="ChEBI" id="CHEBI:23378"/>
    </cofactor>
    <text evidence="10">Contains 1 topaquinone per subunit.</text>
</comment>
<dbReference type="Pfam" id="PF01179">
    <property type="entry name" value="Cu_amine_oxid"/>
    <property type="match status" value="1"/>
</dbReference>
<dbReference type="SUPFAM" id="SSF54416">
    <property type="entry name" value="Amine oxidase N-terminal region"/>
    <property type="match status" value="2"/>
</dbReference>
<dbReference type="InterPro" id="IPR036460">
    <property type="entry name" value="Cu_amine_oxidase_C_sf"/>
</dbReference>
<dbReference type="GO" id="GO:0003723">
    <property type="term" value="F:RNA binding"/>
    <property type="evidence" value="ECO:0007669"/>
    <property type="project" value="UniProtKB-UniRule"/>
</dbReference>
<evidence type="ECO:0000313" key="14">
    <source>
        <dbReference type="Proteomes" id="UP000249619"/>
    </source>
</evidence>
<dbReference type="PANTHER" id="PTHR10638">
    <property type="entry name" value="COPPER AMINE OXIDASE"/>
    <property type="match status" value="1"/>
</dbReference>
<dbReference type="InterPro" id="IPR049948">
    <property type="entry name" value="Cu_Am_ox_TPQ-bd"/>
</dbReference>
<comment type="cofactor">
    <cofactor evidence="1">
        <name>Cu cation</name>
        <dbReference type="ChEBI" id="CHEBI:23378"/>
    </cofactor>
</comment>
<dbReference type="AlphaFoldDB" id="A0A364N8N1"/>
<dbReference type="Proteomes" id="UP000249619">
    <property type="component" value="Unassembled WGS sequence"/>
</dbReference>
<dbReference type="EMBL" id="QGDH01000032">
    <property type="protein sequence ID" value="RAR13626.1"/>
    <property type="molecule type" value="Genomic_DNA"/>
</dbReference>
<keyword evidence="6 10" id="KW-0186">Copper</keyword>
<dbReference type="Pfam" id="PF14327">
    <property type="entry name" value="CSTF2_hinge"/>
    <property type="match status" value="1"/>
</dbReference>
<feature type="active site" description="Schiff-base intermediate with substrate; via topaquinone" evidence="7">
    <location>
        <position position="412"/>
    </location>
</feature>
<feature type="domain" description="RRM" evidence="12">
    <location>
        <begin position="700"/>
        <end position="766"/>
    </location>
</feature>
<feature type="modified residue" description="2',4',5'-topaquinone" evidence="8">
    <location>
        <position position="412"/>
    </location>
</feature>
<dbReference type="InterPro" id="IPR000269">
    <property type="entry name" value="Cu_amine_oxidase"/>
</dbReference>
<comment type="caution">
    <text evidence="13">The sequence shown here is derived from an EMBL/GenBank/DDBJ whole genome shotgun (WGS) entry which is preliminary data.</text>
</comment>
<dbReference type="GO" id="GO:0008131">
    <property type="term" value="F:primary methylamine oxidase activity"/>
    <property type="evidence" value="ECO:0007669"/>
    <property type="project" value="InterPro"/>
</dbReference>
<dbReference type="PROSITE" id="PS01164">
    <property type="entry name" value="COPPER_AMINE_OXID_1"/>
    <property type="match status" value="1"/>
</dbReference>
<dbReference type="SUPFAM" id="SSF49998">
    <property type="entry name" value="Amine oxidase catalytic domain"/>
    <property type="match status" value="1"/>
</dbReference>
<dbReference type="Gene3D" id="3.10.450.40">
    <property type="match status" value="2"/>
</dbReference>
<evidence type="ECO:0000313" key="13">
    <source>
        <dbReference type="EMBL" id="RAR13626.1"/>
    </source>
</evidence>
<dbReference type="STRING" id="183478.A0A364N8N1"/>
<feature type="region of interest" description="Disordered" evidence="11">
    <location>
        <begin position="765"/>
        <end position="817"/>
    </location>
</feature>
<keyword evidence="4 7" id="KW-0801">TPQ</keyword>
<evidence type="ECO:0000256" key="10">
    <source>
        <dbReference type="RuleBase" id="RU000672"/>
    </source>
</evidence>
<evidence type="ECO:0000256" key="4">
    <source>
        <dbReference type="ARBA" id="ARBA00022772"/>
    </source>
</evidence>
<dbReference type="Gene3D" id="2.70.98.20">
    <property type="entry name" value="Copper amine oxidase, catalytic domain"/>
    <property type="match status" value="1"/>
</dbReference>
<feature type="compositionally biased region" description="Low complexity" evidence="11">
    <location>
        <begin position="933"/>
        <end position="952"/>
    </location>
</feature>
<dbReference type="GO" id="GO:0009308">
    <property type="term" value="P:amine metabolic process"/>
    <property type="evidence" value="ECO:0007669"/>
    <property type="project" value="UniProtKB-UniRule"/>
</dbReference>
<evidence type="ECO:0000256" key="3">
    <source>
        <dbReference type="ARBA" id="ARBA00022723"/>
    </source>
</evidence>
<dbReference type="EC" id="1.4.3.-" evidence="10"/>